<reference evidence="2" key="2">
    <citation type="submission" date="2020-11" db="EMBL/GenBank/DDBJ databases">
        <authorList>
            <consortium name="DOE Joint Genome Institute"/>
            <person name="Kuo A."/>
            <person name="Miyauchi S."/>
            <person name="Kiss E."/>
            <person name="Drula E."/>
            <person name="Kohler A."/>
            <person name="Sanchez-Garcia M."/>
            <person name="Andreopoulos B."/>
            <person name="Barry K.W."/>
            <person name="Bonito G."/>
            <person name="Buee M."/>
            <person name="Carver A."/>
            <person name="Chen C."/>
            <person name="Cichocki N."/>
            <person name="Clum A."/>
            <person name="Culley D."/>
            <person name="Crous P.W."/>
            <person name="Fauchery L."/>
            <person name="Girlanda M."/>
            <person name="Hayes R."/>
            <person name="Keri Z."/>
            <person name="Labutti K."/>
            <person name="Lipzen A."/>
            <person name="Lombard V."/>
            <person name="Magnuson J."/>
            <person name="Maillard F."/>
            <person name="Morin E."/>
            <person name="Murat C."/>
            <person name="Nolan M."/>
            <person name="Ohm R."/>
            <person name="Pangilinan J."/>
            <person name="Pereira M."/>
            <person name="Perotto S."/>
            <person name="Peter M."/>
            <person name="Riley R."/>
            <person name="Sitrit Y."/>
            <person name="Stielow B."/>
            <person name="Szollosi G."/>
            <person name="Zifcakova L."/>
            <person name="Stursova M."/>
            <person name="Spatafora J.W."/>
            <person name="Tedersoo L."/>
            <person name="Vaario L.-M."/>
            <person name="Yamada A."/>
            <person name="Yan M."/>
            <person name="Wang P."/>
            <person name="Xu J."/>
            <person name="Bruns T."/>
            <person name="Baldrian P."/>
            <person name="Vilgalys R."/>
            <person name="Henrissat B."/>
            <person name="Grigoriev I.V."/>
            <person name="Hibbett D."/>
            <person name="Nagy L.G."/>
            <person name="Martin F.M."/>
        </authorList>
    </citation>
    <scope>NUCLEOTIDE SEQUENCE</scope>
    <source>
        <strain evidence="2">UH-Tt-Lm1</strain>
    </source>
</reference>
<evidence type="ECO:0000313" key="3">
    <source>
        <dbReference type="Proteomes" id="UP000736335"/>
    </source>
</evidence>
<evidence type="ECO:0000313" key="2">
    <source>
        <dbReference type="EMBL" id="KAF9791168.1"/>
    </source>
</evidence>
<keyword evidence="1" id="KW-0812">Transmembrane</keyword>
<dbReference type="EMBL" id="WIUZ02000002">
    <property type="protein sequence ID" value="KAF9791168.1"/>
    <property type="molecule type" value="Genomic_DNA"/>
</dbReference>
<organism evidence="2 3">
    <name type="scientific">Thelephora terrestris</name>
    <dbReference type="NCBI Taxonomy" id="56493"/>
    <lineage>
        <taxon>Eukaryota</taxon>
        <taxon>Fungi</taxon>
        <taxon>Dikarya</taxon>
        <taxon>Basidiomycota</taxon>
        <taxon>Agaricomycotina</taxon>
        <taxon>Agaricomycetes</taxon>
        <taxon>Thelephorales</taxon>
        <taxon>Thelephoraceae</taxon>
        <taxon>Thelephora</taxon>
    </lineage>
</organism>
<dbReference type="AlphaFoldDB" id="A0A9P6HNE5"/>
<accession>A0A9P6HNE5</accession>
<keyword evidence="1" id="KW-0472">Membrane</keyword>
<proteinExistence type="predicted"/>
<gene>
    <name evidence="2" type="ORF">BJ322DRAFT_430754</name>
</gene>
<dbReference type="Proteomes" id="UP000736335">
    <property type="component" value="Unassembled WGS sequence"/>
</dbReference>
<comment type="caution">
    <text evidence="2">The sequence shown here is derived from an EMBL/GenBank/DDBJ whole genome shotgun (WGS) entry which is preliminary data.</text>
</comment>
<keyword evidence="1" id="KW-1133">Transmembrane helix</keyword>
<protein>
    <submittedName>
        <fullName evidence="2">Uncharacterized protein</fullName>
    </submittedName>
</protein>
<name>A0A9P6HNE5_9AGAM</name>
<reference evidence="2" key="1">
    <citation type="journal article" date="2020" name="Nat. Commun.">
        <title>Large-scale genome sequencing of mycorrhizal fungi provides insights into the early evolution of symbiotic traits.</title>
        <authorList>
            <person name="Miyauchi S."/>
            <person name="Kiss E."/>
            <person name="Kuo A."/>
            <person name="Drula E."/>
            <person name="Kohler A."/>
            <person name="Sanchez-Garcia M."/>
            <person name="Morin E."/>
            <person name="Andreopoulos B."/>
            <person name="Barry K.W."/>
            <person name="Bonito G."/>
            <person name="Buee M."/>
            <person name="Carver A."/>
            <person name="Chen C."/>
            <person name="Cichocki N."/>
            <person name="Clum A."/>
            <person name="Culley D."/>
            <person name="Crous P.W."/>
            <person name="Fauchery L."/>
            <person name="Girlanda M."/>
            <person name="Hayes R.D."/>
            <person name="Keri Z."/>
            <person name="LaButti K."/>
            <person name="Lipzen A."/>
            <person name="Lombard V."/>
            <person name="Magnuson J."/>
            <person name="Maillard F."/>
            <person name="Murat C."/>
            <person name="Nolan M."/>
            <person name="Ohm R.A."/>
            <person name="Pangilinan J."/>
            <person name="Pereira M.F."/>
            <person name="Perotto S."/>
            <person name="Peter M."/>
            <person name="Pfister S."/>
            <person name="Riley R."/>
            <person name="Sitrit Y."/>
            <person name="Stielow J.B."/>
            <person name="Szollosi G."/>
            <person name="Zifcakova L."/>
            <person name="Stursova M."/>
            <person name="Spatafora J.W."/>
            <person name="Tedersoo L."/>
            <person name="Vaario L.M."/>
            <person name="Yamada A."/>
            <person name="Yan M."/>
            <person name="Wang P."/>
            <person name="Xu J."/>
            <person name="Bruns T."/>
            <person name="Baldrian P."/>
            <person name="Vilgalys R."/>
            <person name="Dunand C."/>
            <person name="Henrissat B."/>
            <person name="Grigoriev I.V."/>
            <person name="Hibbett D."/>
            <person name="Nagy L.G."/>
            <person name="Martin F.M."/>
        </authorList>
    </citation>
    <scope>NUCLEOTIDE SEQUENCE</scope>
    <source>
        <strain evidence="2">UH-Tt-Lm1</strain>
    </source>
</reference>
<evidence type="ECO:0000256" key="1">
    <source>
        <dbReference type="SAM" id="Phobius"/>
    </source>
</evidence>
<keyword evidence="3" id="KW-1185">Reference proteome</keyword>
<sequence>MHDLPPSCCSPLCLFHISLDTTHDSHDVSSVHCVVGSLPVISPSFLVYFPPWLRCYPFHFLPYPPLFTPPPLPFIHVLFCRSGSAILILGSLYDIVENGMFLRTDTPGTVEDRTDAFSCTVILEIWISFPPCFYFSLFVFVYSTLSALGDRYPAFRACSLSPIA</sequence>
<feature type="transmembrane region" description="Helical" evidence="1">
    <location>
        <begin position="117"/>
        <end position="142"/>
    </location>
</feature>